<evidence type="ECO:0000313" key="1">
    <source>
        <dbReference type="EMBL" id="QNM81857.1"/>
    </source>
</evidence>
<dbReference type="GO" id="GO:0004497">
    <property type="term" value="F:monooxygenase activity"/>
    <property type="evidence" value="ECO:0007669"/>
    <property type="project" value="InterPro"/>
</dbReference>
<sequence length="500" mass="52472">MMSAGKQQLVIVGDGFAGSTAAAMLSCALPADRFAVSICAASGDDPDDLAAVQPLSPGIGRLCARTGIAENDLINLAGGSFALGTAFSNWGARGEGFLPFGDIGVPLFGLPFGPVALHARQSPDQFLLSDFSVATLLARSGRFQRPSPDPRSPMSSFDYGMHVLRKPYLAQLRSVARRGGVQSLGVVRDATITDGRVAEFVLDDGERVATDFVIDASGPQRRIASRLGATFCSWSESFGYDRVGAQSFATDVPPSPFAMMTAHACGWRLSCPAQGMVSEVVSFDSARASDSDIAGKLVANSYGEPREAMHFAACAPGRLDRAWSGNCVAIGSASAVTEPGSAEAADLLVSALENFLTLYSGSPDAVTEAGEYNRLSANALDCARDFAAARYILGARPGDPFWADRAKADPSPSLAAKIAAFRARGRVPLVDGDRADEEEWATLLDMLGVVPAQVGLMTSSVPAEDARRQLARLREAMIRAVVSAPRHGDYLASLGREAAA</sequence>
<dbReference type="RefSeq" id="WP_187478813.1">
    <property type="nucleotide sequence ID" value="NZ_CP060697.1"/>
</dbReference>
<protein>
    <submittedName>
        <fullName evidence="1">Tryptophan 7-halogenase</fullName>
    </submittedName>
</protein>
<dbReference type="PANTHER" id="PTHR43747">
    <property type="entry name" value="FAD-BINDING PROTEIN"/>
    <property type="match status" value="1"/>
</dbReference>
<dbReference type="Pfam" id="PF04820">
    <property type="entry name" value="Trp_halogenase"/>
    <property type="match status" value="1"/>
</dbReference>
<dbReference type="SUPFAM" id="SSF51905">
    <property type="entry name" value="FAD/NAD(P)-binding domain"/>
    <property type="match status" value="1"/>
</dbReference>
<proteinExistence type="predicted"/>
<dbReference type="AlphaFoldDB" id="A0A7G9KZQ8"/>
<reference evidence="1 2" key="1">
    <citation type="submission" date="2020-08" db="EMBL/GenBank/DDBJ databases">
        <title>Sphingomonas sp. sand1-3 16S ribosomal RNA gene Genome sequencing and assembly.</title>
        <authorList>
            <person name="Kang M."/>
        </authorList>
    </citation>
    <scope>NUCLEOTIDE SEQUENCE [LARGE SCALE GENOMIC DNA]</scope>
    <source>
        <strain evidence="2">sand1-3</strain>
    </source>
</reference>
<name>A0A7G9KZQ8_9SPHN</name>
<dbReference type="EMBL" id="CP060697">
    <property type="protein sequence ID" value="QNM81857.1"/>
    <property type="molecule type" value="Genomic_DNA"/>
</dbReference>
<gene>
    <name evidence="1" type="ORF">H8M03_07270</name>
</gene>
<organism evidence="1 2">
    <name type="scientific">Sphingomonas sabuli</name>
    <dbReference type="NCBI Taxonomy" id="2764186"/>
    <lineage>
        <taxon>Bacteria</taxon>
        <taxon>Pseudomonadati</taxon>
        <taxon>Pseudomonadota</taxon>
        <taxon>Alphaproteobacteria</taxon>
        <taxon>Sphingomonadales</taxon>
        <taxon>Sphingomonadaceae</taxon>
        <taxon>Sphingomonas</taxon>
    </lineage>
</organism>
<dbReference type="Proteomes" id="UP000515861">
    <property type="component" value="Chromosome"/>
</dbReference>
<evidence type="ECO:0000313" key="2">
    <source>
        <dbReference type="Proteomes" id="UP000515861"/>
    </source>
</evidence>
<dbReference type="PROSITE" id="PS51257">
    <property type="entry name" value="PROKAR_LIPOPROTEIN"/>
    <property type="match status" value="1"/>
</dbReference>
<dbReference type="PANTHER" id="PTHR43747:SF4">
    <property type="entry name" value="FLAVIN-DEPENDENT TRYPTOPHAN HALOGENASE"/>
    <property type="match status" value="1"/>
</dbReference>
<keyword evidence="2" id="KW-1185">Reference proteome</keyword>
<dbReference type="Gene3D" id="3.50.50.60">
    <property type="entry name" value="FAD/NAD(P)-binding domain"/>
    <property type="match status" value="1"/>
</dbReference>
<accession>A0A7G9KZQ8</accession>
<dbReference type="KEGG" id="ssau:H8M03_07270"/>
<dbReference type="InterPro" id="IPR050816">
    <property type="entry name" value="Flavin-dep_Halogenase_NPB"/>
</dbReference>
<dbReference type="InterPro" id="IPR006905">
    <property type="entry name" value="Flavin_halogenase"/>
</dbReference>
<dbReference type="InterPro" id="IPR036188">
    <property type="entry name" value="FAD/NAD-bd_sf"/>
</dbReference>